<comment type="caution">
    <text evidence="2">The sequence shown here is derived from an EMBL/GenBank/DDBJ whole genome shotgun (WGS) entry which is preliminary data.</text>
</comment>
<accession>A0AAE0GRA6</accession>
<feature type="compositionally biased region" description="Acidic residues" evidence="1">
    <location>
        <begin position="26"/>
        <end position="37"/>
    </location>
</feature>
<feature type="compositionally biased region" description="Basic and acidic residues" evidence="1">
    <location>
        <begin position="38"/>
        <end position="65"/>
    </location>
</feature>
<dbReference type="AlphaFoldDB" id="A0AAE0GRA6"/>
<proteinExistence type="predicted"/>
<evidence type="ECO:0000313" key="3">
    <source>
        <dbReference type="Proteomes" id="UP001190700"/>
    </source>
</evidence>
<dbReference type="Proteomes" id="UP001190700">
    <property type="component" value="Unassembled WGS sequence"/>
</dbReference>
<gene>
    <name evidence="2" type="ORF">CYMTET_9527</name>
</gene>
<name>A0AAE0GRA6_9CHLO</name>
<evidence type="ECO:0000256" key="1">
    <source>
        <dbReference type="SAM" id="MobiDB-lite"/>
    </source>
</evidence>
<feature type="compositionally biased region" description="Acidic residues" evidence="1">
    <location>
        <begin position="66"/>
        <end position="75"/>
    </location>
</feature>
<sequence length="216" mass="23387">MNGDTAECDWLDSAELKSLILKDLLEGDTEDTEDTEDTGDKDAPAPSSAKDKGVEEGKGKGKAVEGEEEEKDGEAEAQAQAAISEYAYVQQMTPLEIGDVACLMACGGGWEVEAEEKRWEAYSGGDGFEETVWYSEEKPHRPLLHTPLVTAMVLDNVKGTKVKHLEEEVEGSLPDGWVSLKVLEAHWTVLDPDLLPHATAAMQALLATETAEKLGV</sequence>
<keyword evidence="3" id="KW-1185">Reference proteome</keyword>
<evidence type="ECO:0000313" key="2">
    <source>
        <dbReference type="EMBL" id="KAK3282747.1"/>
    </source>
</evidence>
<protein>
    <submittedName>
        <fullName evidence="2">Uncharacterized protein</fullName>
    </submittedName>
</protein>
<feature type="region of interest" description="Disordered" evidence="1">
    <location>
        <begin position="25"/>
        <end position="77"/>
    </location>
</feature>
<organism evidence="2 3">
    <name type="scientific">Cymbomonas tetramitiformis</name>
    <dbReference type="NCBI Taxonomy" id="36881"/>
    <lineage>
        <taxon>Eukaryota</taxon>
        <taxon>Viridiplantae</taxon>
        <taxon>Chlorophyta</taxon>
        <taxon>Pyramimonadophyceae</taxon>
        <taxon>Pyramimonadales</taxon>
        <taxon>Pyramimonadaceae</taxon>
        <taxon>Cymbomonas</taxon>
    </lineage>
</organism>
<reference evidence="2 3" key="1">
    <citation type="journal article" date="2015" name="Genome Biol. Evol.">
        <title>Comparative Genomics of a Bacterivorous Green Alga Reveals Evolutionary Causalities and Consequences of Phago-Mixotrophic Mode of Nutrition.</title>
        <authorList>
            <person name="Burns J.A."/>
            <person name="Paasch A."/>
            <person name="Narechania A."/>
            <person name="Kim E."/>
        </authorList>
    </citation>
    <scope>NUCLEOTIDE SEQUENCE [LARGE SCALE GENOMIC DNA]</scope>
    <source>
        <strain evidence="2 3">PLY_AMNH</strain>
    </source>
</reference>
<dbReference type="EMBL" id="LGRX02003173">
    <property type="protein sequence ID" value="KAK3282747.1"/>
    <property type="molecule type" value="Genomic_DNA"/>
</dbReference>